<dbReference type="GO" id="GO:0016740">
    <property type="term" value="F:transferase activity"/>
    <property type="evidence" value="ECO:0007669"/>
    <property type="project" value="UniProtKB-KW"/>
</dbReference>
<proteinExistence type="predicted"/>
<keyword evidence="2" id="KW-1185">Reference proteome</keyword>
<dbReference type="SUPFAM" id="SSF56112">
    <property type="entry name" value="Protein kinase-like (PK-like)"/>
    <property type="match status" value="1"/>
</dbReference>
<dbReference type="Gene3D" id="3.90.1200.10">
    <property type="match status" value="1"/>
</dbReference>
<accession>A0A066YPB1</accession>
<dbReference type="PATRIC" id="fig|1348663.4.peg.4705"/>
<dbReference type="HOGENOM" id="CLU_803889_0_0_11"/>
<evidence type="ECO:0000313" key="1">
    <source>
        <dbReference type="EMBL" id="KDN83388.1"/>
    </source>
</evidence>
<keyword evidence="1" id="KW-0808">Transferase</keyword>
<gene>
    <name evidence="1" type="ORF">KCH_48700</name>
</gene>
<dbReference type="EMBL" id="JNBY01000095">
    <property type="protein sequence ID" value="KDN83388.1"/>
    <property type="molecule type" value="Genomic_DNA"/>
</dbReference>
<protein>
    <submittedName>
        <fullName evidence="1">Aminoglycoside phosphotransferase</fullName>
    </submittedName>
</protein>
<dbReference type="Proteomes" id="UP000027178">
    <property type="component" value="Unassembled WGS sequence"/>
</dbReference>
<name>A0A066YPB1_9ACTN</name>
<dbReference type="eggNOG" id="COG0510">
    <property type="taxonomic scope" value="Bacteria"/>
</dbReference>
<reference evidence="1 2" key="1">
    <citation type="submission" date="2014-05" db="EMBL/GenBank/DDBJ databases">
        <title>Draft Genome Sequence of Kitasatospora cheerisanensis KCTC 2395.</title>
        <authorList>
            <person name="Nam D.H."/>
        </authorList>
    </citation>
    <scope>NUCLEOTIDE SEQUENCE [LARGE SCALE GENOMIC DNA]</scope>
    <source>
        <strain evidence="1 2">KCTC 2395</strain>
    </source>
</reference>
<evidence type="ECO:0000313" key="2">
    <source>
        <dbReference type="Proteomes" id="UP000027178"/>
    </source>
</evidence>
<dbReference type="AlphaFoldDB" id="A0A066YPB1"/>
<comment type="caution">
    <text evidence="1">The sequence shown here is derived from an EMBL/GenBank/DDBJ whole genome shotgun (WGS) entry which is preliminary data.</text>
</comment>
<dbReference type="InterPro" id="IPR011009">
    <property type="entry name" value="Kinase-like_dom_sf"/>
</dbReference>
<sequence length="380" mass="40390">MHPPQLRRAVLPFGARTDRARMTRMWSSLPLGERLRAELGPPRKARRLVSSPRSRVWRAELSGRPVVVKQLVDSPGADDRFARETAALALAGLAGRPGRRVVPAVLGSDPAARVLVLERLEDRTPGPGWQVDYATALAGLHASAPADLDDLAGTAPGTALPAWTGPTGRDLGCFLALARTLDVPAPPGLRPEAEALLARLSATPARHALLHGDPCPGNDLHTADGVRFVDFEQSSLGPGAAEFAYLRIGFPTCWCSTAPPAEILDEAEAAYRTAWRAATGTEAASAAELADACAGWLLRGDALVPKAERGTADHLARLSHGDWTWGTATARRRLLHRVRAVAALADADTALPLFGRFCATLATRIRTAWPAASPLPAERP</sequence>
<organism evidence="1 2">
    <name type="scientific">Kitasatospora cheerisanensis KCTC 2395</name>
    <dbReference type="NCBI Taxonomy" id="1348663"/>
    <lineage>
        <taxon>Bacteria</taxon>
        <taxon>Bacillati</taxon>
        <taxon>Actinomycetota</taxon>
        <taxon>Actinomycetes</taxon>
        <taxon>Kitasatosporales</taxon>
        <taxon>Streptomycetaceae</taxon>
        <taxon>Kitasatospora</taxon>
    </lineage>
</organism>